<dbReference type="SUPFAM" id="SSF54373">
    <property type="entry name" value="FAD-linked reductases, C-terminal domain"/>
    <property type="match status" value="1"/>
</dbReference>
<dbReference type="SUPFAM" id="SSF51905">
    <property type="entry name" value="FAD/NAD(P)-binding domain"/>
    <property type="match status" value="1"/>
</dbReference>
<sequence length="556" mass="61267">MSTVDELKDTVFDYVIVGGGTAGCVIASRLAEALPDQKILMIEGGPSDLDDKRILDLRNMYNLMGSEFDYSYKTVEQPQGKDGHDHILQHKSELTVGAGNSNILHSRAKVLGGCSSHNGSLAVHPFEYDCKKWEEAGATGWDWETMKRLIKKLRTPVVKIHDRHRNPIVYDFLEASNKALGIPVVDTVNEEITSTEGLAGGGASFCSLTYDRETGYRISASVAYIHPILRGEEKRPNLTVLTNAWVERLNIVDNTVVGVTLSLKSGGKILVESNKETILCAGTFDTPKLMLLSGLGPRKELEKHRIPVVGDLPGVGENLQDHPEGIITWELHEPLEDRTVMWADAALLARREPANIRGDDGTVPDAMMHIYTMPFDEHQKALGYEIPKNVFSLTPNIPRSRSRGKVWLRSADPKEAPVIDFRYYSDPEGYDEATLVWSFRAARSIVSQHPLKEWIKREVAPGPAVQSDQQLSEYGRKTGNTVYHPCGTAKMGDIVNDPLAVVNPQLKVKGIKKLRIADASVFPLIPTVNLMLTVLAVGEHASELIIGDANKGVASL</sequence>
<dbReference type="AlphaFoldDB" id="A0A8H4UC46"/>
<organism evidence="4 5">
    <name type="scientific">Fusarium sarcochroum</name>
    <dbReference type="NCBI Taxonomy" id="1208366"/>
    <lineage>
        <taxon>Eukaryota</taxon>
        <taxon>Fungi</taxon>
        <taxon>Dikarya</taxon>
        <taxon>Ascomycota</taxon>
        <taxon>Pezizomycotina</taxon>
        <taxon>Sordariomycetes</taxon>
        <taxon>Hypocreomycetidae</taxon>
        <taxon>Hypocreales</taxon>
        <taxon>Nectriaceae</taxon>
        <taxon>Fusarium</taxon>
        <taxon>Fusarium lateritium species complex</taxon>
    </lineage>
</organism>
<dbReference type="PROSITE" id="PS00624">
    <property type="entry name" value="GMC_OXRED_2"/>
    <property type="match status" value="1"/>
</dbReference>
<dbReference type="Gene3D" id="3.30.410.40">
    <property type="match status" value="1"/>
</dbReference>
<evidence type="ECO:0000256" key="1">
    <source>
        <dbReference type="ARBA" id="ARBA00010790"/>
    </source>
</evidence>
<dbReference type="EMBL" id="JABEXW010000007">
    <property type="protein sequence ID" value="KAF4973701.1"/>
    <property type="molecule type" value="Genomic_DNA"/>
</dbReference>
<reference evidence="4" key="2">
    <citation type="submission" date="2020-05" db="EMBL/GenBank/DDBJ databases">
        <authorList>
            <person name="Kim H.-S."/>
            <person name="Proctor R.H."/>
            <person name="Brown D.W."/>
        </authorList>
    </citation>
    <scope>NUCLEOTIDE SEQUENCE</scope>
    <source>
        <strain evidence="4">NRRL 20472</strain>
    </source>
</reference>
<keyword evidence="5" id="KW-1185">Reference proteome</keyword>
<dbReference type="Proteomes" id="UP000622797">
    <property type="component" value="Unassembled WGS sequence"/>
</dbReference>
<dbReference type="Gene3D" id="3.50.50.60">
    <property type="entry name" value="FAD/NAD(P)-binding domain"/>
    <property type="match status" value="1"/>
</dbReference>
<dbReference type="PIRSF" id="PIRSF000137">
    <property type="entry name" value="Alcohol_oxidase"/>
    <property type="match status" value="1"/>
</dbReference>
<feature type="binding site" evidence="2">
    <location>
        <position position="246"/>
    </location>
    <ligand>
        <name>FAD</name>
        <dbReference type="ChEBI" id="CHEBI:57692"/>
    </ligand>
</feature>
<evidence type="ECO:0000259" key="3">
    <source>
        <dbReference type="PROSITE" id="PS00624"/>
    </source>
</evidence>
<dbReference type="InterPro" id="IPR012132">
    <property type="entry name" value="GMC_OxRdtase"/>
</dbReference>
<dbReference type="InterPro" id="IPR007867">
    <property type="entry name" value="GMC_OxRtase_C"/>
</dbReference>
<evidence type="ECO:0000313" key="5">
    <source>
        <dbReference type="Proteomes" id="UP000622797"/>
    </source>
</evidence>
<dbReference type="GO" id="GO:0016614">
    <property type="term" value="F:oxidoreductase activity, acting on CH-OH group of donors"/>
    <property type="evidence" value="ECO:0007669"/>
    <property type="project" value="InterPro"/>
</dbReference>
<comment type="cofactor">
    <cofactor evidence="2">
        <name>FAD</name>
        <dbReference type="ChEBI" id="CHEBI:57692"/>
    </cofactor>
</comment>
<gene>
    <name evidence="4" type="ORF">FSARC_90</name>
</gene>
<comment type="similarity">
    <text evidence="1">Belongs to the GMC oxidoreductase family.</text>
</comment>
<protein>
    <recommendedName>
        <fullName evidence="3">Glucose-methanol-choline oxidoreductase N-terminal domain-containing protein</fullName>
    </recommendedName>
</protein>
<dbReference type="PANTHER" id="PTHR11552">
    <property type="entry name" value="GLUCOSE-METHANOL-CHOLINE GMC OXIDOREDUCTASE"/>
    <property type="match status" value="1"/>
</dbReference>
<evidence type="ECO:0000256" key="2">
    <source>
        <dbReference type="PIRSR" id="PIRSR000137-2"/>
    </source>
</evidence>
<dbReference type="Pfam" id="PF00732">
    <property type="entry name" value="GMC_oxred_N"/>
    <property type="match status" value="1"/>
</dbReference>
<dbReference type="InterPro" id="IPR000172">
    <property type="entry name" value="GMC_OxRdtase_N"/>
</dbReference>
<dbReference type="GO" id="GO:0050660">
    <property type="term" value="F:flavin adenine dinucleotide binding"/>
    <property type="evidence" value="ECO:0007669"/>
    <property type="project" value="InterPro"/>
</dbReference>
<comment type="caution">
    <text evidence="4">The sequence shown here is derived from an EMBL/GenBank/DDBJ whole genome shotgun (WGS) entry which is preliminary data.</text>
</comment>
<keyword evidence="2" id="KW-0285">Flavoprotein</keyword>
<keyword evidence="2" id="KW-0274">FAD</keyword>
<accession>A0A8H4UC46</accession>
<proteinExistence type="inferred from homology"/>
<name>A0A8H4UC46_9HYPO</name>
<evidence type="ECO:0000313" key="4">
    <source>
        <dbReference type="EMBL" id="KAF4973701.1"/>
    </source>
</evidence>
<dbReference type="Pfam" id="PF05199">
    <property type="entry name" value="GMC_oxred_C"/>
    <property type="match status" value="1"/>
</dbReference>
<feature type="binding site" evidence="2">
    <location>
        <position position="110"/>
    </location>
    <ligand>
        <name>FAD</name>
        <dbReference type="ChEBI" id="CHEBI:57692"/>
    </ligand>
</feature>
<dbReference type="InterPro" id="IPR036188">
    <property type="entry name" value="FAD/NAD-bd_sf"/>
</dbReference>
<feature type="domain" description="Glucose-methanol-choline oxidoreductase N-terminal" evidence="3">
    <location>
        <begin position="282"/>
        <end position="296"/>
    </location>
</feature>
<reference evidence="4" key="1">
    <citation type="journal article" date="2020" name="BMC Genomics">
        <title>Correction to: Identification and distribution of gene clusters required for synthesis of sphingolipid metabolism inhibitors in diverse species of the filamentous fungus Fusarium.</title>
        <authorList>
            <person name="Kim H.S."/>
            <person name="Lohmar J.M."/>
            <person name="Busman M."/>
            <person name="Brown D.W."/>
            <person name="Naumann T.A."/>
            <person name="Divon H.H."/>
            <person name="Lysoe E."/>
            <person name="Uhlig S."/>
            <person name="Proctor R.H."/>
        </authorList>
    </citation>
    <scope>NUCLEOTIDE SEQUENCE</scope>
    <source>
        <strain evidence="4">NRRL 20472</strain>
    </source>
</reference>
<dbReference type="OrthoDB" id="269227at2759"/>
<dbReference type="PANTHER" id="PTHR11552:SF152">
    <property type="entry name" value="OXIDASE (CODA), PUTATIVE (AFU_ORTHOLOGUE AFUA_8G04090)-RELATED"/>
    <property type="match status" value="1"/>
</dbReference>